<name>A0A5J4V3C6_9EUKA</name>
<keyword evidence="1" id="KW-0677">Repeat</keyword>
<comment type="caution">
    <text evidence="5">The sequence shown here is derived from an EMBL/GenBank/DDBJ whole genome shotgun (WGS) entry which is preliminary data.</text>
</comment>
<feature type="repeat" description="ANK" evidence="3">
    <location>
        <begin position="56"/>
        <end position="88"/>
    </location>
</feature>
<sequence length="212" mass="23886">MEPVLSSLATCERPIPREIKYMQNTLLIRAAMEQDLVEAENLLTNFGADINERGTNNMNCLHVACEKGDLKMIRFFLERGIDMNAQEIQEAGGNTPLLVALKLGLDEVVIFLLNNNVDVDIADANGATPLHIAVMKNNKEAVEALLFRGANVERLDNGGKTAWYWANALHFDDIKALLPEQKFNWLKYQETIMPPKPKPKEEPKKKKKTAKK</sequence>
<dbReference type="InterPro" id="IPR002110">
    <property type="entry name" value="Ankyrin_rpt"/>
</dbReference>
<dbReference type="Gene3D" id="1.25.40.20">
    <property type="entry name" value="Ankyrin repeat-containing domain"/>
    <property type="match status" value="2"/>
</dbReference>
<dbReference type="Pfam" id="PF12796">
    <property type="entry name" value="Ank_2"/>
    <property type="match status" value="1"/>
</dbReference>
<dbReference type="PROSITE" id="PS50297">
    <property type="entry name" value="ANK_REP_REGION"/>
    <property type="match status" value="3"/>
</dbReference>
<keyword evidence="2 3" id="KW-0040">ANK repeat</keyword>
<dbReference type="EMBL" id="SNRW01010208">
    <property type="protein sequence ID" value="KAA6376892.1"/>
    <property type="molecule type" value="Genomic_DNA"/>
</dbReference>
<feature type="repeat" description="ANK" evidence="3">
    <location>
        <begin position="125"/>
        <end position="157"/>
    </location>
</feature>
<feature type="region of interest" description="Disordered" evidence="4">
    <location>
        <begin position="192"/>
        <end position="212"/>
    </location>
</feature>
<proteinExistence type="predicted"/>
<dbReference type="Pfam" id="PF00023">
    <property type="entry name" value="Ank"/>
    <property type="match status" value="1"/>
</dbReference>
<dbReference type="PROSITE" id="PS50088">
    <property type="entry name" value="ANK_REPEAT"/>
    <property type="match status" value="3"/>
</dbReference>
<evidence type="ECO:0000256" key="1">
    <source>
        <dbReference type="ARBA" id="ARBA00022737"/>
    </source>
</evidence>
<reference evidence="5 6" key="1">
    <citation type="submission" date="2019-03" db="EMBL/GenBank/DDBJ databases">
        <title>Single cell metagenomics reveals metabolic interactions within the superorganism composed of flagellate Streblomastix strix and complex community of Bacteroidetes bacteria on its surface.</title>
        <authorList>
            <person name="Treitli S.C."/>
            <person name="Kolisko M."/>
            <person name="Husnik F."/>
            <person name="Keeling P."/>
            <person name="Hampl V."/>
        </authorList>
    </citation>
    <scope>NUCLEOTIDE SEQUENCE [LARGE SCALE GENOMIC DNA]</scope>
    <source>
        <strain evidence="5">ST1C</strain>
    </source>
</reference>
<dbReference type="AlphaFoldDB" id="A0A5J4V3C6"/>
<dbReference type="SMART" id="SM00248">
    <property type="entry name" value="ANK"/>
    <property type="match status" value="4"/>
</dbReference>
<feature type="repeat" description="ANK" evidence="3">
    <location>
        <begin position="92"/>
        <end position="124"/>
    </location>
</feature>
<evidence type="ECO:0000313" key="6">
    <source>
        <dbReference type="Proteomes" id="UP000324800"/>
    </source>
</evidence>
<evidence type="ECO:0000256" key="4">
    <source>
        <dbReference type="SAM" id="MobiDB-lite"/>
    </source>
</evidence>
<dbReference type="PANTHER" id="PTHR24171">
    <property type="entry name" value="ANKYRIN REPEAT DOMAIN-CONTAINING PROTEIN 39-RELATED"/>
    <property type="match status" value="1"/>
</dbReference>
<dbReference type="Proteomes" id="UP000324800">
    <property type="component" value="Unassembled WGS sequence"/>
</dbReference>
<dbReference type="InterPro" id="IPR036770">
    <property type="entry name" value="Ankyrin_rpt-contain_sf"/>
</dbReference>
<accession>A0A5J4V3C6</accession>
<protein>
    <submittedName>
        <fullName evidence="5">Uncharacterized protein</fullName>
    </submittedName>
</protein>
<evidence type="ECO:0000313" key="5">
    <source>
        <dbReference type="EMBL" id="KAA6376892.1"/>
    </source>
</evidence>
<gene>
    <name evidence="5" type="ORF">EZS28_027582</name>
</gene>
<dbReference type="OrthoDB" id="20872at2759"/>
<organism evidence="5 6">
    <name type="scientific">Streblomastix strix</name>
    <dbReference type="NCBI Taxonomy" id="222440"/>
    <lineage>
        <taxon>Eukaryota</taxon>
        <taxon>Metamonada</taxon>
        <taxon>Preaxostyla</taxon>
        <taxon>Oxymonadida</taxon>
        <taxon>Streblomastigidae</taxon>
        <taxon>Streblomastix</taxon>
    </lineage>
</organism>
<evidence type="ECO:0000256" key="3">
    <source>
        <dbReference type="PROSITE-ProRule" id="PRU00023"/>
    </source>
</evidence>
<evidence type="ECO:0000256" key="2">
    <source>
        <dbReference type="ARBA" id="ARBA00023043"/>
    </source>
</evidence>
<dbReference type="SUPFAM" id="SSF48403">
    <property type="entry name" value="Ankyrin repeat"/>
    <property type="match status" value="1"/>
</dbReference>